<gene>
    <name evidence="1" type="ORF">L6164_027717</name>
</gene>
<evidence type="ECO:0000313" key="2">
    <source>
        <dbReference type="Proteomes" id="UP000828941"/>
    </source>
</evidence>
<dbReference type="Proteomes" id="UP000828941">
    <property type="component" value="Chromosome 11"/>
</dbReference>
<evidence type="ECO:0000313" key="1">
    <source>
        <dbReference type="EMBL" id="KAI4314850.1"/>
    </source>
</evidence>
<accession>A0ACB9LU35</accession>
<organism evidence="1 2">
    <name type="scientific">Bauhinia variegata</name>
    <name type="common">Purple orchid tree</name>
    <name type="synonym">Phanera variegata</name>
    <dbReference type="NCBI Taxonomy" id="167791"/>
    <lineage>
        <taxon>Eukaryota</taxon>
        <taxon>Viridiplantae</taxon>
        <taxon>Streptophyta</taxon>
        <taxon>Embryophyta</taxon>
        <taxon>Tracheophyta</taxon>
        <taxon>Spermatophyta</taxon>
        <taxon>Magnoliopsida</taxon>
        <taxon>eudicotyledons</taxon>
        <taxon>Gunneridae</taxon>
        <taxon>Pentapetalae</taxon>
        <taxon>rosids</taxon>
        <taxon>fabids</taxon>
        <taxon>Fabales</taxon>
        <taxon>Fabaceae</taxon>
        <taxon>Cercidoideae</taxon>
        <taxon>Cercideae</taxon>
        <taxon>Bauhiniinae</taxon>
        <taxon>Bauhinia</taxon>
    </lineage>
</organism>
<dbReference type="EMBL" id="CM039436">
    <property type="protein sequence ID" value="KAI4314850.1"/>
    <property type="molecule type" value="Genomic_DNA"/>
</dbReference>
<protein>
    <submittedName>
        <fullName evidence="1">Uncharacterized protein</fullName>
    </submittedName>
</protein>
<comment type="caution">
    <text evidence="1">The sequence shown here is derived from an EMBL/GenBank/DDBJ whole genome shotgun (WGS) entry which is preliminary data.</text>
</comment>
<sequence>MGQFEIYTAMVILLWSCHRSEFSGSEPLDLPFFQGSCGVVCAVAIASDLPDYSREDLHRMFCWLRCYRSWVVGNVLIGRDALTGVSSICLAKLLNRHFIAFTSCNGMLASFIDKDVRSPGRAFGALSEIGIRVLQSESLSSECSVKGLSSFSSSNN</sequence>
<name>A0ACB9LU35_BAUVA</name>
<proteinExistence type="predicted"/>
<reference evidence="1 2" key="1">
    <citation type="journal article" date="2022" name="DNA Res.">
        <title>Chromosomal-level genome assembly of the orchid tree Bauhinia variegata (Leguminosae; Cercidoideae) supports the allotetraploid origin hypothesis of Bauhinia.</title>
        <authorList>
            <person name="Zhong Y."/>
            <person name="Chen Y."/>
            <person name="Zheng D."/>
            <person name="Pang J."/>
            <person name="Liu Y."/>
            <person name="Luo S."/>
            <person name="Meng S."/>
            <person name="Qian L."/>
            <person name="Wei D."/>
            <person name="Dai S."/>
            <person name="Zhou R."/>
        </authorList>
    </citation>
    <scope>NUCLEOTIDE SEQUENCE [LARGE SCALE GENOMIC DNA]</scope>
    <source>
        <strain evidence="1">BV-YZ2020</strain>
    </source>
</reference>
<keyword evidence="2" id="KW-1185">Reference proteome</keyword>